<dbReference type="PANTHER" id="PTHR37261">
    <property type="entry name" value="40S RIBOSOMAL PROTEIN S27"/>
    <property type="match status" value="1"/>
</dbReference>
<reference evidence="2 3" key="1">
    <citation type="submission" date="2024-11" db="EMBL/GenBank/DDBJ databases">
        <title>Chromosome-level genome assembly of Eucalyptus globulus Labill. provides insights into its genome evolution.</title>
        <authorList>
            <person name="Li X."/>
        </authorList>
    </citation>
    <scope>NUCLEOTIDE SEQUENCE [LARGE SCALE GENOMIC DNA]</scope>
    <source>
        <strain evidence="2">CL2024</strain>
        <tissue evidence="2">Fresh tender leaves</tissue>
    </source>
</reference>
<feature type="region of interest" description="Disordered" evidence="1">
    <location>
        <begin position="523"/>
        <end position="546"/>
    </location>
</feature>
<evidence type="ECO:0000313" key="3">
    <source>
        <dbReference type="Proteomes" id="UP001634007"/>
    </source>
</evidence>
<sequence>MGSIAGEDTDRNMVATSWAVSAGRLADSVAVESPLSPIDDGATGSATKAPLLLRPPSPDRSPCEITISFAQRHEVRQVYVRSTARVYEIYYAPKQQTANEYLCTVRCGIVERDGVCDGDVPQAANLASPGDSVDDLAGGRSKSEINSNAGEDDWVEVKAPSTSFETNRDVSTYLKSSVKMDFYEATAEITDADPCTSLTIRLLSVQSGDSVYIDEIYVFAEPVESNFEDEDRQSGTASGTSLMAMLVPSILQLSKMRTTGQVQDKDAFDVRNDQKCPPAVSETTEPNLGSKVTVTADVANRGGHVTGIFDTQHMERVISEPAQETVRETDTNRKQDVSYSHFESVLEQLVSRVSRIESLCLRFEENMIKPISSIEARLQRVEEQLEVINHRAVSSGLQTCKRFSAPEYSFSESNITSLYESNRGESHSDGGSSDILCVPPDETRDTVSTSQLLPSFTMSAPDFPHGEDDEESHVLQQVADSPEEKPRPASSIDDALASALAGFASSITICPPNYTQSLAVKAPEFSNEDEENFDERTSPEIPYDGAHNSVCMTDGMERVMEIISSESPSGDGESNTDRTITSNDGRSKKINEESDYRLPCDKEKCYVHVTGGEHEREKINEPEEASSQVRCVLAGEDTDVKDEMPWVQIDGGPHLLKEVESVDCTRAFEVANGKSEGSILHDILTFSQAACALDFKAPILDVKFIAQEKSDSQHLLKALWDEMPESNVSLPCDDKSCDSSGEQDDLIVVDNAELLSHATGCCFTVDFDYCDLLETPVNKDAEKPQDNSASSHDVLAGDSLI</sequence>
<feature type="region of interest" description="Disordered" evidence="1">
    <location>
        <begin position="421"/>
        <end position="490"/>
    </location>
</feature>
<evidence type="ECO:0000256" key="1">
    <source>
        <dbReference type="SAM" id="MobiDB-lite"/>
    </source>
</evidence>
<protein>
    <submittedName>
        <fullName evidence="2">Uncharacterized protein</fullName>
    </submittedName>
</protein>
<dbReference type="Proteomes" id="UP001634007">
    <property type="component" value="Unassembled WGS sequence"/>
</dbReference>
<dbReference type="PANTHER" id="PTHR37261:SF1">
    <property type="entry name" value="40S RIBOSOMAL PROTEIN S27"/>
    <property type="match status" value="1"/>
</dbReference>
<feature type="region of interest" description="Disordered" evidence="1">
    <location>
        <begin position="37"/>
        <end position="57"/>
    </location>
</feature>
<proteinExistence type="predicted"/>
<accession>A0ABD3IWF5</accession>
<feature type="region of interest" description="Disordered" evidence="1">
    <location>
        <begin position="780"/>
        <end position="801"/>
    </location>
</feature>
<feature type="region of interest" description="Disordered" evidence="1">
    <location>
        <begin position="565"/>
        <end position="593"/>
    </location>
</feature>
<organism evidence="2 3">
    <name type="scientific">Eucalyptus globulus</name>
    <name type="common">Tasmanian blue gum</name>
    <dbReference type="NCBI Taxonomy" id="34317"/>
    <lineage>
        <taxon>Eukaryota</taxon>
        <taxon>Viridiplantae</taxon>
        <taxon>Streptophyta</taxon>
        <taxon>Embryophyta</taxon>
        <taxon>Tracheophyta</taxon>
        <taxon>Spermatophyta</taxon>
        <taxon>Magnoliopsida</taxon>
        <taxon>eudicotyledons</taxon>
        <taxon>Gunneridae</taxon>
        <taxon>Pentapetalae</taxon>
        <taxon>rosids</taxon>
        <taxon>malvids</taxon>
        <taxon>Myrtales</taxon>
        <taxon>Myrtaceae</taxon>
        <taxon>Myrtoideae</taxon>
        <taxon>Eucalypteae</taxon>
        <taxon>Eucalyptus</taxon>
    </lineage>
</organism>
<gene>
    <name evidence="2" type="ORF">ACJRO7_004157</name>
</gene>
<name>A0ABD3IWF5_EUCGL</name>
<keyword evidence="3" id="KW-1185">Reference proteome</keyword>
<comment type="caution">
    <text evidence="2">The sequence shown here is derived from an EMBL/GenBank/DDBJ whole genome shotgun (WGS) entry which is preliminary data.</text>
</comment>
<dbReference type="AlphaFoldDB" id="A0ABD3IWF5"/>
<feature type="compositionally biased region" description="Polar residues" evidence="1">
    <location>
        <begin position="446"/>
        <end position="458"/>
    </location>
</feature>
<feature type="region of interest" description="Disordered" evidence="1">
    <location>
        <begin position="127"/>
        <end position="147"/>
    </location>
</feature>
<evidence type="ECO:0000313" key="2">
    <source>
        <dbReference type="EMBL" id="KAL3719157.1"/>
    </source>
</evidence>
<dbReference type="EMBL" id="JBJKBG010000010">
    <property type="protein sequence ID" value="KAL3719157.1"/>
    <property type="molecule type" value="Genomic_DNA"/>
</dbReference>